<evidence type="ECO:0000256" key="3">
    <source>
        <dbReference type="ARBA" id="ARBA00023143"/>
    </source>
</evidence>
<dbReference type="HAMAP" id="MF_00724">
    <property type="entry name" value="FliE"/>
    <property type="match status" value="1"/>
</dbReference>
<evidence type="ECO:0000256" key="1">
    <source>
        <dbReference type="ARBA" id="ARBA00004117"/>
    </source>
</evidence>
<comment type="subcellular location">
    <subcellularLocation>
        <location evidence="1 4">Bacterial flagellum basal body</location>
    </subcellularLocation>
</comment>
<keyword evidence="5" id="KW-0282">Flagellum</keyword>
<dbReference type="EMBL" id="JAJOZR010000003">
    <property type="protein sequence ID" value="MCD7108468.1"/>
    <property type="molecule type" value="Genomic_DNA"/>
</dbReference>
<keyword evidence="3 4" id="KW-0975">Bacterial flagellum</keyword>
<reference evidence="5" key="1">
    <citation type="submission" date="2021-12" db="EMBL/GenBank/DDBJ databases">
        <authorList>
            <person name="Li Y."/>
        </authorList>
    </citation>
    <scope>NUCLEOTIDE SEQUENCE</scope>
    <source>
        <strain evidence="5">DKSPLA3</strain>
    </source>
</reference>
<keyword evidence="5" id="KW-0966">Cell projection</keyword>
<protein>
    <recommendedName>
        <fullName evidence="4">Flagellar hook-basal body complex protein FliE</fullName>
    </recommendedName>
</protein>
<accession>A0A9X1NSI4</accession>
<evidence type="ECO:0000256" key="4">
    <source>
        <dbReference type="HAMAP-Rule" id="MF_00724"/>
    </source>
</evidence>
<dbReference type="GO" id="GO:0071973">
    <property type="term" value="P:bacterial-type flagellum-dependent cell motility"/>
    <property type="evidence" value="ECO:0007669"/>
    <property type="project" value="InterPro"/>
</dbReference>
<dbReference type="InterPro" id="IPR001624">
    <property type="entry name" value="FliE"/>
</dbReference>
<name>A0A9X1NSI4_9HYPH</name>
<dbReference type="Pfam" id="PF02049">
    <property type="entry name" value="FliE"/>
    <property type="match status" value="1"/>
</dbReference>
<dbReference type="RefSeq" id="WP_231812554.1">
    <property type="nucleotide sequence ID" value="NZ_JAJOZR010000003.1"/>
</dbReference>
<proteinExistence type="inferred from homology"/>
<dbReference type="GO" id="GO:0009425">
    <property type="term" value="C:bacterial-type flagellum basal body"/>
    <property type="evidence" value="ECO:0007669"/>
    <property type="project" value="UniProtKB-SubCell"/>
</dbReference>
<keyword evidence="5" id="KW-0969">Cilium</keyword>
<evidence type="ECO:0000313" key="6">
    <source>
        <dbReference type="Proteomes" id="UP001139089"/>
    </source>
</evidence>
<dbReference type="Proteomes" id="UP001139089">
    <property type="component" value="Unassembled WGS sequence"/>
</dbReference>
<comment type="similarity">
    <text evidence="2 4">Belongs to the FliE family.</text>
</comment>
<dbReference type="PANTHER" id="PTHR34653">
    <property type="match status" value="1"/>
</dbReference>
<keyword evidence="6" id="KW-1185">Reference proteome</keyword>
<dbReference type="GO" id="GO:0003774">
    <property type="term" value="F:cytoskeletal motor activity"/>
    <property type="evidence" value="ECO:0007669"/>
    <property type="project" value="InterPro"/>
</dbReference>
<evidence type="ECO:0000313" key="5">
    <source>
        <dbReference type="EMBL" id="MCD7108468.1"/>
    </source>
</evidence>
<dbReference type="GO" id="GO:0005198">
    <property type="term" value="F:structural molecule activity"/>
    <property type="evidence" value="ECO:0007669"/>
    <property type="project" value="InterPro"/>
</dbReference>
<comment type="caution">
    <text evidence="5">The sequence shown here is derived from an EMBL/GenBank/DDBJ whole genome shotgun (WGS) entry which is preliminary data.</text>
</comment>
<dbReference type="PANTHER" id="PTHR34653:SF1">
    <property type="entry name" value="FLAGELLAR HOOK-BASAL BODY COMPLEX PROTEIN FLIE"/>
    <property type="match status" value="1"/>
</dbReference>
<sequence>MIDAIKTIGAALSSATESTTNATSSAASMASQALGSTAPAGQSFSEVFSGMASEMTNSLRSAETSSIAGISGKANTREVIDAVMSAEQSLQTAIAIRDKIVTAYLEIARTPI</sequence>
<organism evidence="5 6">
    <name type="scientific">Rhizobium quercicola</name>
    <dbReference type="NCBI Taxonomy" id="2901226"/>
    <lineage>
        <taxon>Bacteria</taxon>
        <taxon>Pseudomonadati</taxon>
        <taxon>Pseudomonadota</taxon>
        <taxon>Alphaproteobacteria</taxon>
        <taxon>Hyphomicrobiales</taxon>
        <taxon>Rhizobiaceae</taxon>
        <taxon>Rhizobium/Agrobacterium group</taxon>
        <taxon>Rhizobium</taxon>
    </lineage>
</organism>
<gene>
    <name evidence="4 5" type="primary">fliE</name>
    <name evidence="5" type="ORF">LRX75_05355</name>
</gene>
<evidence type="ECO:0000256" key="2">
    <source>
        <dbReference type="ARBA" id="ARBA00009272"/>
    </source>
</evidence>
<dbReference type="AlphaFoldDB" id="A0A9X1NSI4"/>